<feature type="compositionally biased region" description="Basic residues" evidence="13">
    <location>
        <begin position="300"/>
        <end position="318"/>
    </location>
</feature>
<evidence type="ECO:0000256" key="5">
    <source>
        <dbReference type="ARBA" id="ARBA00022685"/>
    </source>
</evidence>
<keyword evidence="4" id="KW-0964">Secreted</keyword>
<dbReference type="Proteomes" id="UP000261580">
    <property type="component" value="Unassembled WGS sequence"/>
</dbReference>
<comment type="subcellular location">
    <subcellularLocation>
        <location evidence="1">Secreted</location>
    </subcellularLocation>
</comment>
<evidence type="ECO:0000256" key="10">
    <source>
        <dbReference type="ARBA" id="ARBA00040122"/>
    </source>
</evidence>
<evidence type="ECO:0000256" key="4">
    <source>
        <dbReference type="ARBA" id="ARBA00022525"/>
    </source>
</evidence>
<dbReference type="Pfam" id="PF00019">
    <property type="entry name" value="TGF_beta"/>
    <property type="match status" value="1"/>
</dbReference>
<dbReference type="PROSITE" id="PS00250">
    <property type="entry name" value="TGF_BETA_1"/>
    <property type="match status" value="1"/>
</dbReference>
<dbReference type="Ensembl" id="ENSNBRT00000013526.1">
    <property type="protein sequence ID" value="ENSNBRP00000013155.1"/>
    <property type="gene ID" value="ENSNBRG00000010127.1"/>
</dbReference>
<evidence type="ECO:0000256" key="7">
    <source>
        <dbReference type="ARBA" id="ARBA00023030"/>
    </source>
</evidence>
<feature type="domain" description="TGF-beta family profile" evidence="15">
    <location>
        <begin position="337"/>
        <end position="452"/>
    </location>
</feature>
<reference evidence="16" key="1">
    <citation type="submission" date="2025-08" db="UniProtKB">
        <authorList>
            <consortium name="Ensembl"/>
        </authorList>
    </citation>
    <scope>IDENTIFICATION</scope>
</reference>
<evidence type="ECO:0000256" key="9">
    <source>
        <dbReference type="ARBA" id="ARBA00023180"/>
    </source>
</evidence>
<evidence type="ECO:0000256" key="12">
    <source>
        <dbReference type="RuleBase" id="RU000354"/>
    </source>
</evidence>
<evidence type="ECO:0000259" key="15">
    <source>
        <dbReference type="PROSITE" id="PS51362"/>
    </source>
</evidence>
<feature type="region of interest" description="Disordered" evidence="13">
    <location>
        <begin position="300"/>
        <end position="324"/>
    </location>
</feature>
<name>A0A3Q4GTE9_NEOBR</name>
<dbReference type="PANTHER" id="PTHR11848">
    <property type="entry name" value="TGF-BETA FAMILY"/>
    <property type="match status" value="1"/>
</dbReference>
<dbReference type="SMART" id="SM00204">
    <property type="entry name" value="TGFB"/>
    <property type="match status" value="1"/>
</dbReference>
<dbReference type="PROSITE" id="PS51362">
    <property type="entry name" value="TGF_BETA_2"/>
    <property type="match status" value="1"/>
</dbReference>
<dbReference type="Gene3D" id="2.10.90.10">
    <property type="entry name" value="Cystine-knot cytokines"/>
    <property type="match status" value="1"/>
</dbReference>
<proteinExistence type="inferred from homology"/>
<dbReference type="InterPro" id="IPR029034">
    <property type="entry name" value="Cystine-knot_cytokine"/>
</dbReference>
<evidence type="ECO:0000313" key="16">
    <source>
        <dbReference type="Ensembl" id="ENSNBRP00000013155.1"/>
    </source>
</evidence>
<reference evidence="16" key="2">
    <citation type="submission" date="2025-09" db="UniProtKB">
        <authorList>
            <consortium name="Ensembl"/>
        </authorList>
    </citation>
    <scope>IDENTIFICATION</scope>
</reference>
<dbReference type="GO" id="GO:0045669">
    <property type="term" value="P:positive regulation of osteoblast differentiation"/>
    <property type="evidence" value="ECO:0007669"/>
    <property type="project" value="TreeGrafter"/>
</dbReference>
<evidence type="ECO:0000256" key="3">
    <source>
        <dbReference type="ARBA" id="ARBA00022514"/>
    </source>
</evidence>
<dbReference type="GO" id="GO:0008083">
    <property type="term" value="F:growth factor activity"/>
    <property type="evidence" value="ECO:0007669"/>
    <property type="project" value="UniProtKB-KW"/>
</dbReference>
<keyword evidence="7 12" id="KW-0339">Growth factor</keyword>
<evidence type="ECO:0000256" key="14">
    <source>
        <dbReference type="SAM" id="SignalP"/>
    </source>
</evidence>
<dbReference type="InterPro" id="IPR017948">
    <property type="entry name" value="TGFb_CS"/>
</dbReference>
<comment type="similarity">
    <text evidence="2 12">Belongs to the TGF-beta family.</text>
</comment>
<dbReference type="FunFam" id="2.10.90.10:FF:000008">
    <property type="entry name" value="Bone morphogenetic protein 3"/>
    <property type="match status" value="1"/>
</dbReference>
<accession>A0A3Q4GTE9</accession>
<dbReference type="SUPFAM" id="SSF57501">
    <property type="entry name" value="Cystine-knot cytokines"/>
    <property type="match status" value="1"/>
</dbReference>
<dbReference type="GeneTree" id="ENSGT00940000157214"/>
<keyword evidence="17" id="KW-1185">Reference proteome</keyword>
<dbReference type="InterPro" id="IPR001839">
    <property type="entry name" value="TGF-b_C"/>
</dbReference>
<feature type="signal peptide" evidence="14">
    <location>
        <begin position="1"/>
        <end position="24"/>
    </location>
</feature>
<evidence type="ECO:0000256" key="8">
    <source>
        <dbReference type="ARBA" id="ARBA00023157"/>
    </source>
</evidence>
<feature type="chain" id="PRO_5018555072" description="Growth/differentiation factor 10" evidence="14">
    <location>
        <begin position="25"/>
        <end position="452"/>
    </location>
</feature>
<evidence type="ECO:0000256" key="2">
    <source>
        <dbReference type="ARBA" id="ARBA00006656"/>
    </source>
</evidence>
<evidence type="ECO:0000256" key="1">
    <source>
        <dbReference type="ARBA" id="ARBA00004613"/>
    </source>
</evidence>
<dbReference type="InterPro" id="IPR015615">
    <property type="entry name" value="TGF-beta-rel"/>
</dbReference>
<keyword evidence="6 14" id="KW-0732">Signal</keyword>
<keyword evidence="9" id="KW-0325">Glycoprotein</keyword>
<protein>
    <recommendedName>
        <fullName evidence="10">Growth/differentiation factor 10</fullName>
    </recommendedName>
    <alternativeName>
        <fullName evidence="11">Bone morphogenetic protein 3B</fullName>
    </alternativeName>
</protein>
<dbReference type="Bgee" id="ENSNBRG00000010127">
    <property type="expression patterns" value="Expressed in camera-type eye and 1 other cell type or tissue"/>
</dbReference>
<dbReference type="PANTHER" id="PTHR11848:SF145">
    <property type="entry name" value="GROWTH_DIFFERENTIATION FACTOR 10"/>
    <property type="match status" value="1"/>
</dbReference>
<dbReference type="AlphaFoldDB" id="A0A3Q4GTE9"/>
<keyword evidence="5" id="KW-0165">Cleavage on pair of basic residues</keyword>
<dbReference type="GO" id="GO:0005125">
    <property type="term" value="F:cytokine activity"/>
    <property type="evidence" value="ECO:0007669"/>
    <property type="project" value="UniProtKB-KW"/>
</dbReference>
<dbReference type="GO" id="GO:0005615">
    <property type="term" value="C:extracellular space"/>
    <property type="evidence" value="ECO:0007669"/>
    <property type="project" value="UniProtKB-KW"/>
</dbReference>
<evidence type="ECO:0000313" key="17">
    <source>
        <dbReference type="Proteomes" id="UP000261580"/>
    </source>
</evidence>
<sequence length="452" mass="51658">MATLGTSSSHLFLVMFNCFLGAASFRTDGNFLQPSSNQFSDDLGEEVVSQHMYRLYEKYNKENRLKEGNTVRSFRASQGVMMYRLNLTTLQDSEVILSATFHFLLNRHSHQNPWFCKRFKSPTCRSSVVHPSLSISLLLYSFSSGSEVRSGSMGSFLGNVTFHPHRRGVWQMKDVTQVIKEARDRGHLLVSIELELRQQFRTKPEEILSAGSMPYLLLYANDQALDEPNSVAASLQRYDPFNEGGEPNSSPEVKGRVRREANLLSDPIQNNELPEVDYRPDSYRKDDLWKSTWYLTLKHKTKPGRKEKKRKNGKKHKGSTNTQSPVLRFDEQTMRKARRRQWSNTQHKGCSRRNLRVDFTDIGWNEWVIAPKAFDAYYCAGTCGFPMPKVVKPTNHATIQSIVRAVGIIPGIPEPCCVPENMSPLAVLYQDESRNPVLKVYPNMTVQSCSCR</sequence>
<evidence type="ECO:0000256" key="13">
    <source>
        <dbReference type="SAM" id="MobiDB-lite"/>
    </source>
</evidence>
<evidence type="ECO:0000256" key="11">
    <source>
        <dbReference type="ARBA" id="ARBA00042879"/>
    </source>
</evidence>
<keyword evidence="8" id="KW-1015">Disulfide bond</keyword>
<dbReference type="PRINTS" id="PR00669">
    <property type="entry name" value="INHIBINA"/>
</dbReference>
<organism evidence="16 17">
    <name type="scientific">Neolamprologus brichardi</name>
    <name type="common">Fairy cichlid</name>
    <name type="synonym">Lamprologus brichardi</name>
    <dbReference type="NCBI Taxonomy" id="32507"/>
    <lineage>
        <taxon>Eukaryota</taxon>
        <taxon>Metazoa</taxon>
        <taxon>Chordata</taxon>
        <taxon>Craniata</taxon>
        <taxon>Vertebrata</taxon>
        <taxon>Euteleostomi</taxon>
        <taxon>Actinopterygii</taxon>
        <taxon>Neopterygii</taxon>
        <taxon>Teleostei</taxon>
        <taxon>Neoteleostei</taxon>
        <taxon>Acanthomorphata</taxon>
        <taxon>Ovalentaria</taxon>
        <taxon>Cichlomorphae</taxon>
        <taxon>Cichliformes</taxon>
        <taxon>Cichlidae</taxon>
        <taxon>African cichlids</taxon>
        <taxon>Pseudocrenilabrinae</taxon>
        <taxon>Lamprologini</taxon>
        <taxon>Neolamprologus</taxon>
    </lineage>
</organism>
<evidence type="ECO:0000256" key="6">
    <source>
        <dbReference type="ARBA" id="ARBA00022729"/>
    </source>
</evidence>
<keyword evidence="3" id="KW-0202">Cytokine</keyword>